<dbReference type="GO" id="GO:0016747">
    <property type="term" value="F:acyltransferase activity, transferring groups other than amino-acyl groups"/>
    <property type="evidence" value="ECO:0007669"/>
    <property type="project" value="InterPro"/>
</dbReference>
<dbReference type="EMBL" id="CP035758">
    <property type="protein sequence ID" value="QBD79784.1"/>
    <property type="molecule type" value="Genomic_DNA"/>
</dbReference>
<dbReference type="InterPro" id="IPR016181">
    <property type="entry name" value="Acyl_CoA_acyltransferase"/>
</dbReference>
<dbReference type="KEGG" id="kbs:EPA93_28920"/>
<proteinExistence type="predicted"/>
<gene>
    <name evidence="2" type="ORF">EPA93_28920</name>
</gene>
<dbReference type="CDD" id="cd04301">
    <property type="entry name" value="NAT_SF"/>
    <property type="match status" value="1"/>
</dbReference>
<dbReference type="SUPFAM" id="SSF55729">
    <property type="entry name" value="Acyl-CoA N-acyltransferases (Nat)"/>
    <property type="match status" value="1"/>
</dbReference>
<accession>A0A4P6JW52</accession>
<keyword evidence="3" id="KW-1185">Reference proteome</keyword>
<dbReference type="InterPro" id="IPR000182">
    <property type="entry name" value="GNAT_dom"/>
</dbReference>
<evidence type="ECO:0000259" key="1">
    <source>
        <dbReference type="PROSITE" id="PS51186"/>
    </source>
</evidence>
<evidence type="ECO:0000313" key="3">
    <source>
        <dbReference type="Proteomes" id="UP000290365"/>
    </source>
</evidence>
<organism evidence="2 3">
    <name type="scientific">Ktedonosporobacter rubrisoli</name>
    <dbReference type="NCBI Taxonomy" id="2509675"/>
    <lineage>
        <taxon>Bacteria</taxon>
        <taxon>Bacillati</taxon>
        <taxon>Chloroflexota</taxon>
        <taxon>Ktedonobacteria</taxon>
        <taxon>Ktedonobacterales</taxon>
        <taxon>Ktedonosporobacteraceae</taxon>
        <taxon>Ktedonosporobacter</taxon>
    </lineage>
</organism>
<dbReference type="AlphaFoldDB" id="A0A4P6JW52"/>
<dbReference type="Proteomes" id="UP000290365">
    <property type="component" value="Chromosome"/>
</dbReference>
<name>A0A4P6JW52_KTERU</name>
<dbReference type="OrthoDB" id="9799092at2"/>
<keyword evidence="2" id="KW-0808">Transferase</keyword>
<feature type="domain" description="N-acetyltransferase" evidence="1">
    <location>
        <begin position="7"/>
        <end position="142"/>
    </location>
</feature>
<dbReference type="Pfam" id="PF13508">
    <property type="entry name" value="Acetyltransf_7"/>
    <property type="match status" value="1"/>
</dbReference>
<protein>
    <submittedName>
        <fullName evidence="2">N-acetyltransferase</fullName>
    </submittedName>
</protein>
<evidence type="ECO:0000313" key="2">
    <source>
        <dbReference type="EMBL" id="QBD79784.1"/>
    </source>
</evidence>
<dbReference type="RefSeq" id="WP_129890850.1">
    <property type="nucleotide sequence ID" value="NZ_CP035758.1"/>
</dbReference>
<dbReference type="Gene3D" id="3.40.630.30">
    <property type="match status" value="1"/>
</dbReference>
<dbReference type="PROSITE" id="PS51186">
    <property type="entry name" value="GNAT"/>
    <property type="match status" value="1"/>
</dbReference>
<sequence>MPLDPAIQLRPFCQEDLGKVRQLREEMSAAHSQSSFWPGLEPDTLAWVAVTADDCCVGYAELRPRISGQVTPNVWVQPAYQGHGIGLALLREAETQARLCSTSQSASLLAQLQGENPAACCLLEKAGYTLSSTFWIMELQLIQAPEAPAATPGIAVKPFAVGQDERGVYEADEEAFLDERGKLPRTYAEWGRRLNMHSEHFDPLSGWLPGMARLLPDLPSIKSFMARAR</sequence>
<reference evidence="2 3" key="1">
    <citation type="submission" date="2019-01" db="EMBL/GenBank/DDBJ databases">
        <title>Ktedonosporobacter rubrisoli SCAWS-G2.</title>
        <authorList>
            <person name="Huang Y."/>
            <person name="Yan B."/>
        </authorList>
    </citation>
    <scope>NUCLEOTIDE SEQUENCE [LARGE SCALE GENOMIC DNA]</scope>
    <source>
        <strain evidence="2 3">SCAWS-G2</strain>
    </source>
</reference>